<evidence type="ECO:0008006" key="4">
    <source>
        <dbReference type="Google" id="ProtNLM"/>
    </source>
</evidence>
<name>A0AAV0AJE9_PHAPC</name>
<evidence type="ECO:0000313" key="2">
    <source>
        <dbReference type="EMBL" id="CAH7667684.1"/>
    </source>
</evidence>
<dbReference type="PANTHER" id="PTHR46338:SF1">
    <property type="entry name" value="TRANSCRIPTION INITIATION FACTOR TFIID SUBUNIT 8"/>
    <property type="match status" value="1"/>
</dbReference>
<feature type="region of interest" description="Disordered" evidence="1">
    <location>
        <begin position="539"/>
        <end position="581"/>
    </location>
</feature>
<dbReference type="InterPro" id="IPR009072">
    <property type="entry name" value="Histone-fold"/>
</dbReference>
<dbReference type="PANTHER" id="PTHR46338">
    <property type="entry name" value="TRANSCRIPTION INITIATION FACTOR TFIID SUBUNIT 8"/>
    <property type="match status" value="1"/>
</dbReference>
<dbReference type="GO" id="GO:0046982">
    <property type="term" value="F:protein heterodimerization activity"/>
    <property type="evidence" value="ECO:0007669"/>
    <property type="project" value="InterPro"/>
</dbReference>
<feature type="compositionally biased region" description="Polar residues" evidence="1">
    <location>
        <begin position="120"/>
        <end position="129"/>
    </location>
</feature>
<feature type="region of interest" description="Disordered" evidence="1">
    <location>
        <begin position="270"/>
        <end position="292"/>
    </location>
</feature>
<evidence type="ECO:0000256" key="1">
    <source>
        <dbReference type="SAM" id="MobiDB-lite"/>
    </source>
</evidence>
<proteinExistence type="predicted"/>
<dbReference type="AlphaFoldDB" id="A0AAV0AJE9"/>
<dbReference type="EMBL" id="CALTRL010000364">
    <property type="protein sequence ID" value="CAH7667684.1"/>
    <property type="molecule type" value="Genomic_DNA"/>
</dbReference>
<feature type="compositionally biased region" description="Low complexity" evidence="1">
    <location>
        <begin position="184"/>
        <end position="193"/>
    </location>
</feature>
<feature type="compositionally biased region" description="Basic and acidic residues" evidence="1">
    <location>
        <begin position="173"/>
        <end position="182"/>
    </location>
</feature>
<feature type="region of interest" description="Disordered" evidence="1">
    <location>
        <begin position="173"/>
        <end position="198"/>
    </location>
</feature>
<reference evidence="2" key="1">
    <citation type="submission" date="2022-06" db="EMBL/GenBank/DDBJ databases">
        <authorList>
            <consortium name="SYNGENTA / RWTH Aachen University"/>
        </authorList>
    </citation>
    <scope>NUCLEOTIDE SEQUENCE</scope>
</reference>
<keyword evidence="3" id="KW-1185">Reference proteome</keyword>
<dbReference type="Proteomes" id="UP001153365">
    <property type="component" value="Unassembled WGS sequence"/>
</dbReference>
<dbReference type="GO" id="GO:0005669">
    <property type="term" value="C:transcription factor TFIID complex"/>
    <property type="evidence" value="ECO:0007669"/>
    <property type="project" value="InterPro"/>
</dbReference>
<evidence type="ECO:0000313" key="3">
    <source>
        <dbReference type="Proteomes" id="UP001153365"/>
    </source>
</evidence>
<dbReference type="InterPro" id="IPR037818">
    <property type="entry name" value="TAF8"/>
</dbReference>
<sequence>MTQPMTSDTFSSSEPPQLPARLLALSTLQILANSTEFTSVKSISLETLTHVAARYLELLGEAARASVDLCSRTQVTAWDISGVLESLHGPGALSELHNWCIDNVDRYSRSNRSKNRPRNQVSHSSNQAQDELDKIAQVSRNIVDFRPTSPLQPIASISFLPLTDAEVAALDRAGESDAENDHPSPLASSTSCSSEDDSDMEFVAPIPQLSSPLTPLSSQAVSLTLDGTNIDDINVEQKIPDDLTVSNHKWRSNIDIPAYIPSYFPPFPGLERVDSLPENENPQTEEARDPIPDQQSFEAQDPYLCAIPFLKSQLHELHGEFLSPKPSASLLSPTGAKKRRLSGSLEGFLQTYNFMLEEKQTNKAAEEKKFLRPNPARHQILDSHRTPAIHDTMFGAIPIGSIKPSRWSAGWIPHPPVKDGQLLPAPELKPHGHTPLPIPVTMAVPIQFPANPLVNQPHPQIPSLIPRMFQKIAHGVRGDTFTLFHRMSRIAPPSELGPTGEPLPYRIQEITSAQQANSDIDELNRPKYMEWGFQWPAHEGREPLPPAKQHVSDFKAQDFPGMPKTTAEKARLARKEKTGGG</sequence>
<dbReference type="Gene3D" id="1.10.20.10">
    <property type="entry name" value="Histone, subunit A"/>
    <property type="match status" value="1"/>
</dbReference>
<accession>A0AAV0AJE9</accession>
<gene>
    <name evidence="2" type="ORF">PPACK8108_LOCUS2107</name>
</gene>
<comment type="caution">
    <text evidence="2">The sequence shown here is derived from an EMBL/GenBank/DDBJ whole genome shotgun (WGS) entry which is preliminary data.</text>
</comment>
<dbReference type="CDD" id="cd00076">
    <property type="entry name" value="HFD_SF"/>
    <property type="match status" value="1"/>
</dbReference>
<feature type="compositionally biased region" description="Basic and acidic residues" evidence="1">
    <location>
        <begin position="566"/>
        <end position="581"/>
    </location>
</feature>
<feature type="region of interest" description="Disordered" evidence="1">
    <location>
        <begin position="110"/>
        <end position="130"/>
    </location>
</feature>
<organism evidence="2 3">
    <name type="scientific">Phakopsora pachyrhizi</name>
    <name type="common">Asian soybean rust disease fungus</name>
    <dbReference type="NCBI Taxonomy" id="170000"/>
    <lineage>
        <taxon>Eukaryota</taxon>
        <taxon>Fungi</taxon>
        <taxon>Dikarya</taxon>
        <taxon>Basidiomycota</taxon>
        <taxon>Pucciniomycotina</taxon>
        <taxon>Pucciniomycetes</taxon>
        <taxon>Pucciniales</taxon>
        <taxon>Phakopsoraceae</taxon>
        <taxon>Phakopsora</taxon>
    </lineage>
</organism>
<protein>
    <recommendedName>
        <fullName evidence="4">Bromodomain associated domain-containing protein</fullName>
    </recommendedName>
</protein>